<dbReference type="Proteomes" id="UP000827092">
    <property type="component" value="Unassembled WGS sequence"/>
</dbReference>
<name>A0AAV6UJ70_9ARAC</name>
<keyword evidence="3" id="KW-1185">Reference proteome</keyword>
<keyword evidence="1" id="KW-1133">Transmembrane helix</keyword>
<gene>
    <name evidence="2" type="ORF">JTE90_029315</name>
</gene>
<organism evidence="2 3">
    <name type="scientific">Oedothorax gibbosus</name>
    <dbReference type="NCBI Taxonomy" id="931172"/>
    <lineage>
        <taxon>Eukaryota</taxon>
        <taxon>Metazoa</taxon>
        <taxon>Ecdysozoa</taxon>
        <taxon>Arthropoda</taxon>
        <taxon>Chelicerata</taxon>
        <taxon>Arachnida</taxon>
        <taxon>Araneae</taxon>
        <taxon>Araneomorphae</taxon>
        <taxon>Entelegynae</taxon>
        <taxon>Araneoidea</taxon>
        <taxon>Linyphiidae</taxon>
        <taxon>Erigoninae</taxon>
        <taxon>Oedothorax</taxon>
    </lineage>
</organism>
<keyword evidence="1" id="KW-0812">Transmembrane</keyword>
<reference evidence="2 3" key="1">
    <citation type="journal article" date="2022" name="Nat. Ecol. Evol.">
        <title>A masculinizing supergene underlies an exaggerated male reproductive morph in a spider.</title>
        <authorList>
            <person name="Hendrickx F."/>
            <person name="De Corte Z."/>
            <person name="Sonet G."/>
            <person name="Van Belleghem S.M."/>
            <person name="Kostlbacher S."/>
            <person name="Vangestel C."/>
        </authorList>
    </citation>
    <scope>NUCLEOTIDE SEQUENCE [LARGE SCALE GENOMIC DNA]</scope>
    <source>
        <strain evidence="2">W744_W776</strain>
    </source>
</reference>
<protein>
    <submittedName>
        <fullName evidence="2">Uncharacterized protein</fullName>
    </submittedName>
</protein>
<evidence type="ECO:0000256" key="1">
    <source>
        <dbReference type="SAM" id="Phobius"/>
    </source>
</evidence>
<dbReference type="AlphaFoldDB" id="A0AAV6UJ70"/>
<proteinExistence type="predicted"/>
<feature type="transmembrane region" description="Helical" evidence="1">
    <location>
        <begin position="29"/>
        <end position="47"/>
    </location>
</feature>
<keyword evidence="1" id="KW-0472">Membrane</keyword>
<evidence type="ECO:0000313" key="2">
    <source>
        <dbReference type="EMBL" id="KAG8183733.1"/>
    </source>
</evidence>
<accession>A0AAV6UJ70</accession>
<evidence type="ECO:0000313" key="3">
    <source>
        <dbReference type="Proteomes" id="UP000827092"/>
    </source>
</evidence>
<sequence length="70" mass="8166">MAQTPDIVKILEEDIKQAVHEVMNLNTDSLLVIGVLILACIFSIFAVKRRMEREERTKEMMNSMREKKTE</sequence>
<comment type="caution">
    <text evidence="2">The sequence shown here is derived from an EMBL/GenBank/DDBJ whole genome shotgun (WGS) entry which is preliminary data.</text>
</comment>
<dbReference type="EMBL" id="JAFNEN010000407">
    <property type="protein sequence ID" value="KAG8183733.1"/>
    <property type="molecule type" value="Genomic_DNA"/>
</dbReference>